<reference evidence="2" key="1">
    <citation type="submission" date="2022-07" db="EMBL/GenBank/DDBJ databases">
        <authorList>
            <person name="Macas J."/>
            <person name="Novak P."/>
            <person name="Neumann P."/>
        </authorList>
    </citation>
    <scope>NUCLEOTIDE SEQUENCE</scope>
</reference>
<dbReference type="InterPro" id="IPR025558">
    <property type="entry name" value="DUF4283"/>
</dbReference>
<sequence>MDTISQEAGREERIGETPKDKLIEKYVGLDIGETSDELVIDDEEEGATAMEENRAAEFPVVGMLLTDKVVRFQIFNDLMAALWHPGKGVSIKEIDEKRYLIKKIHYVDMNHVLDNRPWLFDQNLLVLRAIKPGDIPLKVSLDSVEFWVQVHNVSYNYANLGVARRIENYLGKFVRWDDNEFDKKNGRLTCG</sequence>
<evidence type="ECO:0000313" key="3">
    <source>
        <dbReference type="Proteomes" id="UP001152484"/>
    </source>
</evidence>
<comment type="caution">
    <text evidence="2">The sequence shown here is derived from an EMBL/GenBank/DDBJ whole genome shotgun (WGS) entry which is preliminary data.</text>
</comment>
<dbReference type="OrthoDB" id="1750606at2759"/>
<name>A0A9P0YQ97_CUSEU</name>
<dbReference type="PANTHER" id="PTHR31286:SF153">
    <property type="entry name" value="DUF4283 DOMAIN PROTEIN"/>
    <property type="match status" value="1"/>
</dbReference>
<dbReference type="AlphaFoldDB" id="A0A9P0YQ97"/>
<organism evidence="2 3">
    <name type="scientific">Cuscuta europaea</name>
    <name type="common">European dodder</name>
    <dbReference type="NCBI Taxonomy" id="41803"/>
    <lineage>
        <taxon>Eukaryota</taxon>
        <taxon>Viridiplantae</taxon>
        <taxon>Streptophyta</taxon>
        <taxon>Embryophyta</taxon>
        <taxon>Tracheophyta</taxon>
        <taxon>Spermatophyta</taxon>
        <taxon>Magnoliopsida</taxon>
        <taxon>eudicotyledons</taxon>
        <taxon>Gunneridae</taxon>
        <taxon>Pentapetalae</taxon>
        <taxon>asterids</taxon>
        <taxon>lamiids</taxon>
        <taxon>Solanales</taxon>
        <taxon>Convolvulaceae</taxon>
        <taxon>Cuscuteae</taxon>
        <taxon>Cuscuta</taxon>
        <taxon>Cuscuta subgen. Cuscuta</taxon>
    </lineage>
</organism>
<keyword evidence="3" id="KW-1185">Reference proteome</keyword>
<dbReference type="Proteomes" id="UP001152484">
    <property type="component" value="Unassembled WGS sequence"/>
</dbReference>
<dbReference type="InterPro" id="IPR040256">
    <property type="entry name" value="At4g02000-like"/>
</dbReference>
<dbReference type="EMBL" id="CAMAPE010000008">
    <property type="protein sequence ID" value="CAH9072521.1"/>
    <property type="molecule type" value="Genomic_DNA"/>
</dbReference>
<gene>
    <name evidence="2" type="ORF">CEURO_LOCUS4386</name>
</gene>
<proteinExistence type="predicted"/>
<dbReference type="PANTHER" id="PTHR31286">
    <property type="entry name" value="GLYCINE-RICH CELL WALL STRUCTURAL PROTEIN 1.8-LIKE"/>
    <property type="match status" value="1"/>
</dbReference>
<feature type="domain" description="DUF4283" evidence="1">
    <location>
        <begin position="60"/>
        <end position="132"/>
    </location>
</feature>
<protein>
    <recommendedName>
        <fullName evidence="1">DUF4283 domain-containing protein</fullName>
    </recommendedName>
</protein>
<dbReference type="Pfam" id="PF14111">
    <property type="entry name" value="DUF4283"/>
    <property type="match status" value="1"/>
</dbReference>
<evidence type="ECO:0000259" key="1">
    <source>
        <dbReference type="Pfam" id="PF14111"/>
    </source>
</evidence>
<accession>A0A9P0YQ97</accession>
<evidence type="ECO:0000313" key="2">
    <source>
        <dbReference type="EMBL" id="CAH9072521.1"/>
    </source>
</evidence>